<dbReference type="Proteomes" id="UP000886523">
    <property type="component" value="Unassembled WGS sequence"/>
</dbReference>
<evidence type="ECO:0000313" key="2">
    <source>
        <dbReference type="Proteomes" id="UP000886523"/>
    </source>
</evidence>
<keyword evidence="2" id="KW-1185">Reference proteome</keyword>
<reference evidence="1" key="1">
    <citation type="journal article" date="2020" name="Nat. Commun.">
        <title>Large-scale genome sequencing of mycorrhizal fungi provides insights into the early evolution of symbiotic traits.</title>
        <authorList>
            <person name="Miyauchi S."/>
            <person name="Kiss E."/>
            <person name="Kuo A."/>
            <person name="Drula E."/>
            <person name="Kohler A."/>
            <person name="Sanchez-Garcia M."/>
            <person name="Morin E."/>
            <person name="Andreopoulos B."/>
            <person name="Barry K.W."/>
            <person name="Bonito G."/>
            <person name="Buee M."/>
            <person name="Carver A."/>
            <person name="Chen C."/>
            <person name="Cichocki N."/>
            <person name="Clum A."/>
            <person name="Culley D."/>
            <person name="Crous P.W."/>
            <person name="Fauchery L."/>
            <person name="Girlanda M."/>
            <person name="Hayes R.D."/>
            <person name="Keri Z."/>
            <person name="LaButti K."/>
            <person name="Lipzen A."/>
            <person name="Lombard V."/>
            <person name="Magnuson J."/>
            <person name="Maillard F."/>
            <person name="Murat C."/>
            <person name="Nolan M."/>
            <person name="Ohm R.A."/>
            <person name="Pangilinan J."/>
            <person name="Pereira M.F."/>
            <person name="Perotto S."/>
            <person name="Peter M."/>
            <person name="Pfister S."/>
            <person name="Riley R."/>
            <person name="Sitrit Y."/>
            <person name="Stielow J.B."/>
            <person name="Szollosi G."/>
            <person name="Zifcakova L."/>
            <person name="Stursova M."/>
            <person name="Spatafora J.W."/>
            <person name="Tedersoo L."/>
            <person name="Vaario L.M."/>
            <person name="Yamada A."/>
            <person name="Yan M."/>
            <person name="Wang P."/>
            <person name="Xu J."/>
            <person name="Bruns T."/>
            <person name="Baldrian P."/>
            <person name="Vilgalys R."/>
            <person name="Dunand C."/>
            <person name="Henrissat B."/>
            <person name="Grigoriev I.V."/>
            <person name="Hibbett D."/>
            <person name="Nagy L.G."/>
            <person name="Martin F.M."/>
        </authorList>
    </citation>
    <scope>NUCLEOTIDE SEQUENCE</scope>
    <source>
        <strain evidence="1">UP504</strain>
    </source>
</reference>
<dbReference type="OrthoDB" id="2690153at2759"/>
<protein>
    <submittedName>
        <fullName evidence="1">Uncharacterized protein</fullName>
    </submittedName>
</protein>
<sequence length="93" mass="10344">MSDNDLASKDASQSVNPGFVRDHIFKQLGVNYQWSEVVLDQHLDSKKKVNIGNKVYMPYGDEDEWIQAGDRAADTPNLVLVPPPAELTTITIS</sequence>
<comment type="caution">
    <text evidence="1">The sequence shown here is derived from an EMBL/GenBank/DDBJ whole genome shotgun (WGS) entry which is preliminary data.</text>
</comment>
<organism evidence="1 2">
    <name type="scientific">Hydnum rufescens UP504</name>
    <dbReference type="NCBI Taxonomy" id="1448309"/>
    <lineage>
        <taxon>Eukaryota</taxon>
        <taxon>Fungi</taxon>
        <taxon>Dikarya</taxon>
        <taxon>Basidiomycota</taxon>
        <taxon>Agaricomycotina</taxon>
        <taxon>Agaricomycetes</taxon>
        <taxon>Cantharellales</taxon>
        <taxon>Hydnaceae</taxon>
        <taxon>Hydnum</taxon>
    </lineage>
</organism>
<accession>A0A9P6AD15</accession>
<name>A0A9P6AD15_9AGAM</name>
<dbReference type="AlphaFoldDB" id="A0A9P6AD15"/>
<dbReference type="EMBL" id="MU129322">
    <property type="protein sequence ID" value="KAF9503637.1"/>
    <property type="molecule type" value="Genomic_DNA"/>
</dbReference>
<evidence type="ECO:0000313" key="1">
    <source>
        <dbReference type="EMBL" id="KAF9503637.1"/>
    </source>
</evidence>
<gene>
    <name evidence="1" type="ORF">BS47DRAFT_1356030</name>
</gene>
<proteinExistence type="predicted"/>